<feature type="transmembrane region" description="Helical" evidence="2">
    <location>
        <begin position="500"/>
        <end position="518"/>
    </location>
</feature>
<dbReference type="SUPFAM" id="SSF57997">
    <property type="entry name" value="Tropomyosin"/>
    <property type="match status" value="1"/>
</dbReference>
<dbReference type="Proteomes" id="UP000307999">
    <property type="component" value="Unassembled WGS sequence"/>
</dbReference>
<feature type="coiled-coil region" evidence="1">
    <location>
        <begin position="168"/>
        <end position="245"/>
    </location>
</feature>
<feature type="coiled-coil region" evidence="1">
    <location>
        <begin position="334"/>
        <end position="368"/>
    </location>
</feature>
<evidence type="ECO:0000256" key="1">
    <source>
        <dbReference type="SAM" id="Coils"/>
    </source>
</evidence>
<feature type="transmembrane region" description="Helical" evidence="2">
    <location>
        <begin position="21"/>
        <end position="40"/>
    </location>
</feature>
<dbReference type="PANTHER" id="PTHR32309:SF13">
    <property type="entry name" value="FERRIC ENTEROBACTIN TRANSPORT PROTEIN FEPE"/>
    <property type="match status" value="1"/>
</dbReference>
<dbReference type="EMBL" id="SWDB01000007">
    <property type="protein sequence ID" value="TKB46621.1"/>
    <property type="molecule type" value="Genomic_DNA"/>
</dbReference>
<evidence type="ECO:0000313" key="4">
    <source>
        <dbReference type="Proteomes" id="UP000307999"/>
    </source>
</evidence>
<reference evidence="3 4" key="1">
    <citation type="submission" date="2019-04" db="EMBL/GenBank/DDBJ databases">
        <title>Thalassotalea guangxiensis sp. nov., isolated from sediment of the coastal wetland.</title>
        <authorList>
            <person name="Zheng S."/>
            <person name="Zhang D."/>
        </authorList>
    </citation>
    <scope>NUCLEOTIDE SEQUENCE [LARGE SCALE GENOMIC DNA]</scope>
    <source>
        <strain evidence="3 4">ZS-4</strain>
    </source>
</reference>
<dbReference type="GO" id="GO:0004713">
    <property type="term" value="F:protein tyrosine kinase activity"/>
    <property type="evidence" value="ECO:0007669"/>
    <property type="project" value="TreeGrafter"/>
</dbReference>
<feature type="transmembrane region" description="Helical" evidence="2">
    <location>
        <begin position="436"/>
        <end position="457"/>
    </location>
</feature>
<evidence type="ECO:0000313" key="3">
    <source>
        <dbReference type="EMBL" id="TKB46621.1"/>
    </source>
</evidence>
<keyword evidence="2" id="KW-0472">Membrane</keyword>
<gene>
    <name evidence="3" type="ORF">E8M12_03455</name>
</gene>
<protein>
    <submittedName>
        <fullName evidence="3">Chain length determinant family protein</fullName>
    </submittedName>
</protein>
<accession>A0A4U1B986</accession>
<dbReference type="InterPro" id="IPR050445">
    <property type="entry name" value="Bact_polysacc_biosynth/exp"/>
</dbReference>
<dbReference type="NCBIfam" id="TIGR03007">
    <property type="entry name" value="pepcterm_ChnLen"/>
    <property type="match status" value="1"/>
</dbReference>
<proteinExistence type="predicted"/>
<dbReference type="AlphaFoldDB" id="A0A4U1B986"/>
<dbReference type="GO" id="GO:0005886">
    <property type="term" value="C:plasma membrane"/>
    <property type="evidence" value="ECO:0007669"/>
    <property type="project" value="TreeGrafter"/>
</dbReference>
<dbReference type="RefSeq" id="WP_136734688.1">
    <property type="nucleotide sequence ID" value="NZ_SWDB01000007.1"/>
</dbReference>
<keyword evidence="1" id="KW-0175">Coiled coil</keyword>
<keyword evidence="2" id="KW-0812">Transmembrane</keyword>
<name>A0A4U1B986_9GAMM</name>
<comment type="caution">
    <text evidence="3">The sequence shown here is derived from an EMBL/GenBank/DDBJ whole genome shotgun (WGS) entry which is preliminary data.</text>
</comment>
<keyword evidence="2" id="KW-1133">Transmembrane helix</keyword>
<dbReference type="PANTHER" id="PTHR32309">
    <property type="entry name" value="TYROSINE-PROTEIN KINASE"/>
    <property type="match status" value="1"/>
</dbReference>
<keyword evidence="4" id="KW-1185">Reference proteome</keyword>
<evidence type="ECO:0000256" key="2">
    <source>
        <dbReference type="SAM" id="Phobius"/>
    </source>
</evidence>
<organism evidence="3 4">
    <name type="scientific">Thalassotalea mangrovi</name>
    <dbReference type="NCBI Taxonomy" id="2572245"/>
    <lineage>
        <taxon>Bacteria</taxon>
        <taxon>Pseudomonadati</taxon>
        <taxon>Pseudomonadota</taxon>
        <taxon>Gammaproteobacteria</taxon>
        <taxon>Alteromonadales</taxon>
        <taxon>Colwelliaceae</taxon>
        <taxon>Thalassotalea</taxon>
    </lineage>
</organism>
<dbReference type="InterPro" id="IPR014345">
    <property type="entry name" value="XrtA_polysacc_chain"/>
</dbReference>
<sequence>MYEQIERIKEILLGVWAKKHYILIATWIICPIGWLAVSALPDKYEASAQVYVDTQSLLRPLMEGLMVETDPDYQVRLMVKTLLGRPNLTKIARMTDLDLQAEDSEEFEEIIDDLKSKMTIQPVGKENIFTISYEGEDPQLAKNIVQAALTVFIENTLGETRSDTDTAQKFLDKQIQDYENRLVIAEKRLTEFKKRYTGILPSDSGGFYSALNGAKTRLRDTNLQLMEARSRLESAQGQLSKEDLNSQSLSENILDNDAISTTYDERIQTLKTNLDTALISYTEKHPDVIEIRRRLDELSRLRKEEIEAYYVALTTEGEDGESVNLSAANASPVYQEMRILVNQIENEIASLQVRANNYQAQVDELTEKIRTIPDIEAELVALNRGYEINKGKYEELLSRKETALMAKQADATSDKIQFRVVDPPQVPLEPSGPYRILFYLGVLVLGLGAGTGAAFMMTQANPIVVSSNQLSRALNMPVMGVVTATSSMGLLDKETRKTRMFIISNILLLVLLAGFIGYSTSSQAPQTQQTKVY</sequence>
<dbReference type="OrthoDB" id="9795292at2"/>